<proteinExistence type="predicted"/>
<comment type="caution">
    <text evidence="1">The sequence shown here is derived from an EMBL/GenBank/DDBJ whole genome shotgun (WGS) entry which is preliminary data.</text>
</comment>
<dbReference type="EMBL" id="JAAMPC010000009">
    <property type="protein sequence ID" value="KAG2294829.1"/>
    <property type="molecule type" value="Genomic_DNA"/>
</dbReference>
<name>A0A8X7RTC2_BRACI</name>
<organism evidence="1 2">
    <name type="scientific">Brassica carinata</name>
    <name type="common">Ethiopian mustard</name>
    <name type="synonym">Abyssinian cabbage</name>
    <dbReference type="NCBI Taxonomy" id="52824"/>
    <lineage>
        <taxon>Eukaryota</taxon>
        <taxon>Viridiplantae</taxon>
        <taxon>Streptophyta</taxon>
        <taxon>Embryophyta</taxon>
        <taxon>Tracheophyta</taxon>
        <taxon>Spermatophyta</taxon>
        <taxon>Magnoliopsida</taxon>
        <taxon>eudicotyledons</taxon>
        <taxon>Gunneridae</taxon>
        <taxon>Pentapetalae</taxon>
        <taxon>rosids</taxon>
        <taxon>malvids</taxon>
        <taxon>Brassicales</taxon>
        <taxon>Brassicaceae</taxon>
        <taxon>Brassiceae</taxon>
        <taxon>Brassica</taxon>
    </lineage>
</organism>
<reference evidence="1 2" key="1">
    <citation type="submission" date="2020-02" db="EMBL/GenBank/DDBJ databases">
        <authorList>
            <person name="Ma Q."/>
            <person name="Huang Y."/>
            <person name="Song X."/>
            <person name="Pei D."/>
        </authorList>
    </citation>
    <scope>NUCLEOTIDE SEQUENCE [LARGE SCALE GENOMIC DNA]</scope>
    <source>
        <strain evidence="1">Sxm20200214</strain>
        <tissue evidence="1">Leaf</tissue>
    </source>
</reference>
<dbReference type="Proteomes" id="UP000886595">
    <property type="component" value="Unassembled WGS sequence"/>
</dbReference>
<sequence length="73" mass="8509">MSHEPVVIGLPKLASKRFTYHRRPTMGIKHRHTVRQKVAADDNRGYLCRPTKHLEPNQCKPYSRNGIRLIYLG</sequence>
<protein>
    <submittedName>
        <fullName evidence="1">Uncharacterized protein</fullName>
    </submittedName>
</protein>
<accession>A0A8X7RTC2</accession>
<keyword evidence="2" id="KW-1185">Reference proteome</keyword>
<gene>
    <name evidence="1" type="ORF">Bca52824_041498</name>
</gene>
<dbReference type="AlphaFoldDB" id="A0A8X7RTC2"/>
<evidence type="ECO:0000313" key="1">
    <source>
        <dbReference type="EMBL" id="KAG2294829.1"/>
    </source>
</evidence>
<evidence type="ECO:0000313" key="2">
    <source>
        <dbReference type="Proteomes" id="UP000886595"/>
    </source>
</evidence>